<name>A0AAP9ECC4_LEULA</name>
<dbReference type="Proteomes" id="UP000321298">
    <property type="component" value="Chromosome"/>
</dbReference>
<dbReference type="PANTHER" id="PTHR11851">
    <property type="entry name" value="METALLOPROTEASE"/>
    <property type="match status" value="1"/>
</dbReference>
<gene>
    <name evidence="2" type="ORF">FGL83_05945</name>
</gene>
<protein>
    <submittedName>
        <fullName evidence="2">Insulinase family protein</fullName>
    </submittedName>
</protein>
<dbReference type="Pfam" id="PF05193">
    <property type="entry name" value="Peptidase_M16_C"/>
    <property type="match status" value="1"/>
</dbReference>
<organism evidence="2 3">
    <name type="scientific">Leuconostoc lactis</name>
    <dbReference type="NCBI Taxonomy" id="1246"/>
    <lineage>
        <taxon>Bacteria</taxon>
        <taxon>Bacillati</taxon>
        <taxon>Bacillota</taxon>
        <taxon>Bacilli</taxon>
        <taxon>Lactobacillales</taxon>
        <taxon>Lactobacillaceae</taxon>
        <taxon>Leuconostoc</taxon>
    </lineage>
</organism>
<dbReference type="RefSeq" id="WP_147001119.1">
    <property type="nucleotide sequence ID" value="NZ_CP042387.1"/>
</dbReference>
<dbReference type="AlphaFoldDB" id="A0AAP9ECC4"/>
<dbReference type="NCBIfam" id="NF047422">
    <property type="entry name" value="YfmF_fam"/>
    <property type="match status" value="1"/>
</dbReference>
<dbReference type="SUPFAM" id="SSF63411">
    <property type="entry name" value="LuxS/MPP-like metallohydrolase"/>
    <property type="match status" value="2"/>
</dbReference>
<proteinExistence type="predicted"/>
<sequence length="422" mass="47253">MKKIQLKPGMTLVVHPTTQFKTLHIAVDFAAPLLTHTISARALLSYLTAVSSQKYPDQQAVAQKTIDLYGAQFQTDVVRFGQTHHVRYHLQLPAPTYIDHAEHLLGDAFAFLRDMIFEPLVTGDQFDQATFDKERQSLINELASLPDDKRRYAMLKLRELTYSAPAMRLPSSGQVRDVEQLTATDVLATYRQMIANDPVNIVVYGDIDAERVVTELAKWPLQARRDMMLQPFYRQGLRPATVELSEAQLDINQAILTLSYQLSLPPDDPKRFTALVLNALFGGSALSKLFTNIREKASLAYSIYSRWQHDTGFMTVAAGLDADKVAQTDRMIQAELKAIQAGEFSDEIFDAIKTSLINDYLSQQDSPNSEIELVFSRLLTQRETSTAEWVAAIQAVTPAQVSALADQVILQGRFTLMPEADA</sequence>
<dbReference type="InterPro" id="IPR050361">
    <property type="entry name" value="MPP/UQCRC_Complex"/>
</dbReference>
<dbReference type="GeneID" id="66531732"/>
<dbReference type="EMBL" id="CP042387">
    <property type="protein sequence ID" value="QEA44232.1"/>
    <property type="molecule type" value="Genomic_DNA"/>
</dbReference>
<feature type="domain" description="Peptidase M16 C-terminal" evidence="1">
    <location>
        <begin position="181"/>
        <end position="356"/>
    </location>
</feature>
<dbReference type="GO" id="GO:0046872">
    <property type="term" value="F:metal ion binding"/>
    <property type="evidence" value="ECO:0007669"/>
    <property type="project" value="InterPro"/>
</dbReference>
<dbReference type="InterPro" id="IPR007863">
    <property type="entry name" value="Peptidase_M16_C"/>
</dbReference>
<evidence type="ECO:0000313" key="2">
    <source>
        <dbReference type="EMBL" id="QEA44232.1"/>
    </source>
</evidence>
<keyword evidence="3" id="KW-1185">Reference proteome</keyword>
<evidence type="ECO:0000259" key="1">
    <source>
        <dbReference type="Pfam" id="PF05193"/>
    </source>
</evidence>
<accession>A0AAP9ECC4</accession>
<dbReference type="PANTHER" id="PTHR11851:SF186">
    <property type="entry name" value="INACTIVE METALLOPROTEASE YMFF-RELATED"/>
    <property type="match status" value="1"/>
</dbReference>
<evidence type="ECO:0000313" key="3">
    <source>
        <dbReference type="Proteomes" id="UP000321298"/>
    </source>
</evidence>
<dbReference type="InterPro" id="IPR011249">
    <property type="entry name" value="Metalloenz_LuxS/M16"/>
</dbReference>
<reference evidence="2 3" key="1">
    <citation type="submission" date="2019-06" db="EMBL/GenBank/DDBJ databases">
        <title>Genome analyses of bacteria isolated from kimchi.</title>
        <authorList>
            <person name="Lee S."/>
            <person name="Ahn S."/>
            <person name="Roh S."/>
        </authorList>
    </citation>
    <scope>NUCLEOTIDE SEQUENCE [LARGE SCALE GENOMIC DNA]</scope>
    <source>
        <strain evidence="2 3">CBA3625</strain>
    </source>
</reference>
<dbReference type="Gene3D" id="3.30.830.10">
    <property type="entry name" value="Metalloenzyme, LuxS/M16 peptidase-like"/>
    <property type="match status" value="2"/>
</dbReference>